<dbReference type="SUPFAM" id="SSF50331">
    <property type="entry name" value="MOP-like"/>
    <property type="match status" value="1"/>
</dbReference>
<proteinExistence type="predicted"/>
<dbReference type="EMBL" id="FCOE02000016">
    <property type="protein sequence ID" value="SAK77247.1"/>
    <property type="molecule type" value="Genomic_DNA"/>
</dbReference>
<sequence length="362" mass="39896">MAFLEIDNLHKAFGPNIALHRFDMQIEQGEFITFLGPSGCGKTTVLRMIAGFETPTHGTIRLGGRDVTHMRTRDRAVGMVFQSYALFPNMTVAQNIGFALKVAKRSQKQMDARVAEMLELIKLPHLAGRYPWQLSGGQQQRVALARALASKPQVLLLDEPLSALDAKIRVSLREDIRALQRELGITSIFVTHDQEEALSISDRVVVMNDGRVEQIGSPLDIYNVPRTRFVASFVGTLNILAGRVIDPATGRIAVDGQELVTSRPLAPDDAGKDRVLALRPEAILLEPPSNGRNSLAATVEEISFLGAVVRIRARVNQAIVSLDIFNDPSRVLPERGQPVALGFSHDNLLVLDENPHEQIRTK</sequence>
<accession>A0A158C6V2</accession>
<dbReference type="GO" id="GO:0016887">
    <property type="term" value="F:ATP hydrolysis activity"/>
    <property type="evidence" value="ECO:0007669"/>
    <property type="project" value="InterPro"/>
</dbReference>
<dbReference type="PROSITE" id="PS00211">
    <property type="entry name" value="ABC_TRANSPORTER_1"/>
    <property type="match status" value="1"/>
</dbReference>
<comment type="caution">
    <text evidence="7">The sequence shown here is derived from an EMBL/GenBank/DDBJ whole genome shotgun (WGS) entry which is preliminary data.</text>
</comment>
<gene>
    <name evidence="7" type="ORF">AWB80_04592</name>
</gene>
<dbReference type="Pfam" id="PF08402">
    <property type="entry name" value="TOBE_2"/>
    <property type="match status" value="1"/>
</dbReference>
<dbReference type="FunFam" id="3.40.50.300:FF:000042">
    <property type="entry name" value="Maltose/maltodextrin ABC transporter, ATP-binding protein"/>
    <property type="match status" value="1"/>
</dbReference>
<evidence type="ECO:0000256" key="1">
    <source>
        <dbReference type="ARBA" id="ARBA00022448"/>
    </source>
</evidence>
<evidence type="ECO:0000259" key="6">
    <source>
        <dbReference type="PROSITE" id="PS50893"/>
    </source>
</evidence>
<dbReference type="AlphaFoldDB" id="A0A158C6V2"/>
<dbReference type="GO" id="GO:0005524">
    <property type="term" value="F:ATP binding"/>
    <property type="evidence" value="ECO:0007669"/>
    <property type="project" value="UniProtKB-KW"/>
</dbReference>
<dbReference type="SUPFAM" id="SSF52540">
    <property type="entry name" value="P-loop containing nucleoside triphosphate hydrolases"/>
    <property type="match status" value="1"/>
</dbReference>
<dbReference type="STRING" id="1777141.AWB80_04592"/>
<evidence type="ECO:0000256" key="5">
    <source>
        <dbReference type="ARBA" id="ARBA00022840"/>
    </source>
</evidence>
<dbReference type="InterPro" id="IPR013611">
    <property type="entry name" value="Transp-assoc_OB_typ2"/>
</dbReference>
<keyword evidence="5" id="KW-0067">ATP-binding</keyword>
<dbReference type="OrthoDB" id="5298774at2"/>
<dbReference type="RefSeq" id="WP_061176969.1">
    <property type="nucleotide sequence ID" value="NZ_FCOE02000016.1"/>
</dbReference>
<feature type="domain" description="ABC transporter" evidence="6">
    <location>
        <begin position="4"/>
        <end position="234"/>
    </location>
</feature>
<keyword evidence="3" id="KW-0997">Cell inner membrane</keyword>
<dbReference type="InterPro" id="IPR027417">
    <property type="entry name" value="P-loop_NTPase"/>
</dbReference>
<dbReference type="PROSITE" id="PS50893">
    <property type="entry name" value="ABC_TRANSPORTER_2"/>
    <property type="match status" value="1"/>
</dbReference>
<evidence type="ECO:0000256" key="3">
    <source>
        <dbReference type="ARBA" id="ARBA00022519"/>
    </source>
</evidence>
<dbReference type="GO" id="GO:0043190">
    <property type="term" value="C:ATP-binding cassette (ABC) transporter complex"/>
    <property type="evidence" value="ECO:0007669"/>
    <property type="project" value="InterPro"/>
</dbReference>
<keyword evidence="8" id="KW-1185">Reference proteome</keyword>
<dbReference type="InterPro" id="IPR017871">
    <property type="entry name" value="ABC_transporter-like_CS"/>
</dbReference>
<dbReference type="Gene3D" id="3.40.50.300">
    <property type="entry name" value="P-loop containing nucleotide triphosphate hydrolases"/>
    <property type="match status" value="1"/>
</dbReference>
<organism evidence="7 8">
    <name type="scientific">Caballeronia pedi</name>
    <dbReference type="NCBI Taxonomy" id="1777141"/>
    <lineage>
        <taxon>Bacteria</taxon>
        <taxon>Pseudomonadati</taxon>
        <taxon>Pseudomonadota</taxon>
        <taxon>Betaproteobacteria</taxon>
        <taxon>Burkholderiales</taxon>
        <taxon>Burkholderiaceae</taxon>
        <taxon>Caballeronia</taxon>
    </lineage>
</organism>
<dbReference type="Proteomes" id="UP000054911">
    <property type="component" value="Unassembled WGS sequence"/>
</dbReference>
<dbReference type="SMART" id="SM00382">
    <property type="entry name" value="AAA"/>
    <property type="match status" value="1"/>
</dbReference>
<name>A0A158C6V2_9BURK</name>
<evidence type="ECO:0000313" key="8">
    <source>
        <dbReference type="Proteomes" id="UP000054911"/>
    </source>
</evidence>
<dbReference type="PANTHER" id="PTHR42781:SF4">
    <property type="entry name" value="SPERMIDINE_PUTRESCINE IMPORT ATP-BINDING PROTEIN POTA"/>
    <property type="match status" value="1"/>
</dbReference>
<keyword evidence="1" id="KW-0813">Transport</keyword>
<dbReference type="InterPro" id="IPR003593">
    <property type="entry name" value="AAA+_ATPase"/>
</dbReference>
<keyword evidence="3" id="KW-0472">Membrane</keyword>
<dbReference type="Gene3D" id="2.40.50.100">
    <property type="match status" value="1"/>
</dbReference>
<dbReference type="PANTHER" id="PTHR42781">
    <property type="entry name" value="SPERMIDINE/PUTRESCINE IMPORT ATP-BINDING PROTEIN POTA"/>
    <property type="match status" value="1"/>
</dbReference>
<dbReference type="InterPro" id="IPR050093">
    <property type="entry name" value="ABC_SmlMolc_Importer"/>
</dbReference>
<dbReference type="GO" id="GO:0140359">
    <property type="term" value="F:ABC-type transporter activity"/>
    <property type="evidence" value="ECO:0007669"/>
    <property type="project" value="UniProtKB-ARBA"/>
</dbReference>
<dbReference type="InterPro" id="IPR008995">
    <property type="entry name" value="Mo/tungstate-bd_C_term_dom"/>
</dbReference>
<reference evidence="7" key="1">
    <citation type="submission" date="2016-01" db="EMBL/GenBank/DDBJ databases">
        <authorList>
            <person name="Peeters C."/>
        </authorList>
    </citation>
    <scope>NUCLEOTIDE SEQUENCE [LARGE SCALE GENOMIC DNA]</scope>
    <source>
        <strain evidence="7">LMG 29323</strain>
    </source>
</reference>
<evidence type="ECO:0000313" key="7">
    <source>
        <dbReference type="EMBL" id="SAK77247.1"/>
    </source>
</evidence>
<keyword evidence="4" id="KW-0547">Nucleotide-binding</keyword>
<dbReference type="Pfam" id="PF00005">
    <property type="entry name" value="ABC_tran"/>
    <property type="match status" value="1"/>
</dbReference>
<protein>
    <submittedName>
        <fullName evidence="7">ABC spermidine/putrescine transporter, ATPase subunit</fullName>
    </submittedName>
</protein>
<keyword evidence="2" id="KW-1003">Cell membrane</keyword>
<evidence type="ECO:0000256" key="4">
    <source>
        <dbReference type="ARBA" id="ARBA00022741"/>
    </source>
</evidence>
<dbReference type="InterPro" id="IPR003439">
    <property type="entry name" value="ABC_transporter-like_ATP-bd"/>
</dbReference>
<evidence type="ECO:0000256" key="2">
    <source>
        <dbReference type="ARBA" id="ARBA00022475"/>
    </source>
</evidence>